<feature type="transmembrane region" description="Helical" evidence="6">
    <location>
        <begin position="34"/>
        <end position="53"/>
    </location>
</feature>
<organism evidence="8 9">
    <name type="scientific">Amorphus orientalis</name>
    <dbReference type="NCBI Taxonomy" id="649198"/>
    <lineage>
        <taxon>Bacteria</taxon>
        <taxon>Pseudomonadati</taxon>
        <taxon>Pseudomonadota</taxon>
        <taxon>Alphaproteobacteria</taxon>
        <taxon>Hyphomicrobiales</taxon>
        <taxon>Amorphaceae</taxon>
        <taxon>Amorphus</taxon>
    </lineage>
</organism>
<feature type="domain" description="J" evidence="7">
    <location>
        <begin position="183"/>
        <end position="235"/>
    </location>
</feature>
<dbReference type="GO" id="GO:0016020">
    <property type="term" value="C:membrane"/>
    <property type="evidence" value="ECO:0007669"/>
    <property type="project" value="UniProtKB-SubCell"/>
</dbReference>
<dbReference type="PROSITE" id="PS50076">
    <property type="entry name" value="DNAJ_2"/>
    <property type="match status" value="1"/>
</dbReference>
<dbReference type="RefSeq" id="WP_306887029.1">
    <property type="nucleotide sequence ID" value="NZ_JAUSUL010000004.1"/>
</dbReference>
<evidence type="ECO:0000256" key="1">
    <source>
        <dbReference type="ARBA" id="ARBA00004167"/>
    </source>
</evidence>
<evidence type="ECO:0000259" key="7">
    <source>
        <dbReference type="PROSITE" id="PS50076"/>
    </source>
</evidence>
<name>A0AAE3VS43_9HYPH</name>
<comment type="caution">
    <text evidence="8">The sequence shown here is derived from an EMBL/GenBank/DDBJ whole genome shotgun (WGS) entry which is preliminary data.</text>
</comment>
<feature type="transmembrane region" description="Helical" evidence="6">
    <location>
        <begin position="60"/>
        <end position="80"/>
    </location>
</feature>
<evidence type="ECO:0000313" key="8">
    <source>
        <dbReference type="EMBL" id="MDQ0317131.1"/>
    </source>
</evidence>
<gene>
    <name evidence="8" type="ORF">J2S73_003608</name>
</gene>
<evidence type="ECO:0000256" key="2">
    <source>
        <dbReference type="ARBA" id="ARBA00022692"/>
    </source>
</evidence>
<reference evidence="8" key="1">
    <citation type="submission" date="2023-07" db="EMBL/GenBank/DDBJ databases">
        <title>Genomic Encyclopedia of Type Strains, Phase IV (KMG-IV): sequencing the most valuable type-strain genomes for metagenomic binning, comparative biology and taxonomic classification.</title>
        <authorList>
            <person name="Goeker M."/>
        </authorList>
    </citation>
    <scope>NUCLEOTIDE SEQUENCE</scope>
    <source>
        <strain evidence="8">DSM 21202</strain>
    </source>
</reference>
<dbReference type="Gene3D" id="1.10.287.110">
    <property type="entry name" value="DnaJ domain"/>
    <property type="match status" value="1"/>
</dbReference>
<evidence type="ECO:0000256" key="5">
    <source>
        <dbReference type="ARBA" id="ARBA00038105"/>
    </source>
</evidence>
<comment type="subcellular location">
    <subcellularLocation>
        <location evidence="1">Membrane</location>
        <topology evidence="1">Single-pass membrane protein</topology>
    </subcellularLocation>
</comment>
<dbReference type="Pfam" id="PF00226">
    <property type="entry name" value="DnaJ"/>
    <property type="match status" value="1"/>
</dbReference>
<accession>A0AAE3VS43</accession>
<keyword evidence="9" id="KW-1185">Reference proteome</keyword>
<comment type="similarity">
    <text evidence="5">Belongs to the TIM14 family.</text>
</comment>
<keyword evidence="4 6" id="KW-0472">Membrane</keyword>
<evidence type="ECO:0000313" key="9">
    <source>
        <dbReference type="Proteomes" id="UP001229244"/>
    </source>
</evidence>
<dbReference type="InterPro" id="IPR001623">
    <property type="entry name" value="DnaJ_domain"/>
</dbReference>
<protein>
    <recommendedName>
        <fullName evidence="7">J domain-containing protein</fullName>
    </recommendedName>
</protein>
<sequence>MLWLLLGVIALGALAVASQSFTRADPAVLARRLRMAGGVVVLLIAGGLALRGLWPIAGPLGLFGLSLLGYGAFPLGGGAGRAKRSSGQTSSVRTDFLNLTLDHDSGAIHGEVLKGRFAGRSLDGLDDAELGDLLSEVSGDPDSVVLVEAYLDRRIPGWREHFDQDPGAGQSAAAGSGVMGEEEAYEILGLQPGASEGEIRAAHRRLMKGLHPDHGGSTFLASKINEAKQRLLGGH</sequence>
<dbReference type="EMBL" id="JAUSUL010000004">
    <property type="protein sequence ID" value="MDQ0317131.1"/>
    <property type="molecule type" value="Genomic_DNA"/>
</dbReference>
<dbReference type="Proteomes" id="UP001229244">
    <property type="component" value="Unassembled WGS sequence"/>
</dbReference>
<evidence type="ECO:0000256" key="4">
    <source>
        <dbReference type="ARBA" id="ARBA00023136"/>
    </source>
</evidence>
<proteinExistence type="inferred from homology"/>
<dbReference type="SUPFAM" id="SSF46565">
    <property type="entry name" value="Chaperone J-domain"/>
    <property type="match status" value="1"/>
</dbReference>
<dbReference type="PANTHER" id="PTHR12763:SF28">
    <property type="entry name" value="GEO10507P1-RELATED"/>
    <property type="match status" value="1"/>
</dbReference>
<dbReference type="CDD" id="cd06257">
    <property type="entry name" value="DnaJ"/>
    <property type="match status" value="1"/>
</dbReference>
<keyword evidence="2 6" id="KW-0812">Transmembrane</keyword>
<dbReference type="SMART" id="SM00271">
    <property type="entry name" value="DnaJ"/>
    <property type="match status" value="1"/>
</dbReference>
<evidence type="ECO:0000256" key="3">
    <source>
        <dbReference type="ARBA" id="ARBA00022989"/>
    </source>
</evidence>
<dbReference type="InterPro" id="IPR036869">
    <property type="entry name" value="J_dom_sf"/>
</dbReference>
<dbReference type="AlphaFoldDB" id="A0AAE3VS43"/>
<dbReference type="PANTHER" id="PTHR12763">
    <property type="match status" value="1"/>
</dbReference>
<evidence type="ECO:0000256" key="6">
    <source>
        <dbReference type="SAM" id="Phobius"/>
    </source>
</evidence>
<keyword evidence="3 6" id="KW-1133">Transmembrane helix</keyword>